<dbReference type="AlphaFoldDB" id="A0A5B7JBK3"/>
<name>A0A5B7JBK3_PORTR</name>
<organism evidence="1 2">
    <name type="scientific">Portunus trituberculatus</name>
    <name type="common">Swimming crab</name>
    <name type="synonym">Neptunus trituberculatus</name>
    <dbReference type="NCBI Taxonomy" id="210409"/>
    <lineage>
        <taxon>Eukaryota</taxon>
        <taxon>Metazoa</taxon>
        <taxon>Ecdysozoa</taxon>
        <taxon>Arthropoda</taxon>
        <taxon>Crustacea</taxon>
        <taxon>Multicrustacea</taxon>
        <taxon>Malacostraca</taxon>
        <taxon>Eumalacostraca</taxon>
        <taxon>Eucarida</taxon>
        <taxon>Decapoda</taxon>
        <taxon>Pleocyemata</taxon>
        <taxon>Brachyura</taxon>
        <taxon>Eubrachyura</taxon>
        <taxon>Portunoidea</taxon>
        <taxon>Portunidae</taxon>
        <taxon>Portuninae</taxon>
        <taxon>Portunus</taxon>
    </lineage>
</organism>
<reference evidence="1 2" key="1">
    <citation type="submission" date="2019-05" db="EMBL/GenBank/DDBJ databases">
        <title>Another draft genome of Portunus trituberculatus and its Hox gene families provides insights of decapod evolution.</title>
        <authorList>
            <person name="Jeong J.-H."/>
            <person name="Song I."/>
            <person name="Kim S."/>
            <person name="Choi T."/>
            <person name="Kim D."/>
            <person name="Ryu S."/>
            <person name="Kim W."/>
        </authorList>
    </citation>
    <scope>NUCLEOTIDE SEQUENCE [LARGE SCALE GENOMIC DNA]</scope>
    <source>
        <tissue evidence="1">Muscle</tissue>
    </source>
</reference>
<dbReference type="EMBL" id="VSRR010088867">
    <property type="protein sequence ID" value="MPC91763.1"/>
    <property type="molecule type" value="Genomic_DNA"/>
</dbReference>
<proteinExistence type="predicted"/>
<gene>
    <name evidence="1" type="ORF">E2C01_086820</name>
</gene>
<evidence type="ECO:0000313" key="2">
    <source>
        <dbReference type="Proteomes" id="UP000324222"/>
    </source>
</evidence>
<accession>A0A5B7JBK3</accession>
<dbReference type="Proteomes" id="UP000324222">
    <property type="component" value="Unassembled WGS sequence"/>
</dbReference>
<sequence>MERNRCRECVIVRFEFERSSTPVGIHWGTTAVIRPHAHSAYPVSRPVPTCPAPSLAPRYQHGHGARRGGMVVVEGSYGEGVKQ</sequence>
<comment type="caution">
    <text evidence="1">The sequence shown here is derived from an EMBL/GenBank/DDBJ whole genome shotgun (WGS) entry which is preliminary data.</text>
</comment>
<keyword evidence="2" id="KW-1185">Reference proteome</keyword>
<evidence type="ECO:0000313" key="1">
    <source>
        <dbReference type="EMBL" id="MPC91763.1"/>
    </source>
</evidence>
<protein>
    <submittedName>
        <fullName evidence="1">Uncharacterized protein</fullName>
    </submittedName>
</protein>